<evidence type="ECO:0000256" key="10">
    <source>
        <dbReference type="ARBA" id="ARBA00022737"/>
    </source>
</evidence>
<evidence type="ECO:0000256" key="15">
    <source>
        <dbReference type="ARBA" id="ARBA00023098"/>
    </source>
</evidence>
<evidence type="ECO:0000256" key="20">
    <source>
        <dbReference type="PROSITE-ProRule" id="PRU00175"/>
    </source>
</evidence>
<dbReference type="InterPro" id="IPR011042">
    <property type="entry name" value="6-blade_b-propeller_TolB-like"/>
</dbReference>
<keyword evidence="26" id="KW-1185">Reference proteome</keyword>
<dbReference type="CDD" id="cd14961">
    <property type="entry name" value="NHL_TRIM32_like"/>
    <property type="match status" value="1"/>
</dbReference>
<dbReference type="Pfam" id="PF13445">
    <property type="entry name" value="zf-RING_UBOX"/>
    <property type="match status" value="1"/>
</dbReference>
<evidence type="ECO:0000256" key="8">
    <source>
        <dbReference type="ARBA" id="ARBA00022692"/>
    </source>
</evidence>
<keyword evidence="15 22" id="KW-0443">Lipid metabolism</keyword>
<evidence type="ECO:0000256" key="1">
    <source>
        <dbReference type="ARBA" id="ARBA00000900"/>
    </source>
</evidence>
<keyword evidence="9" id="KW-0479">Metal-binding</keyword>
<dbReference type="PANTHER" id="PTHR15362:SF32">
    <property type="entry name" value="PHOSPHATIDYLSERINE SYNTHASE 1"/>
    <property type="match status" value="1"/>
</dbReference>
<evidence type="ECO:0000256" key="6">
    <source>
        <dbReference type="ARBA" id="ARBA00022516"/>
    </source>
</evidence>
<feature type="domain" description="RING-type" evidence="24">
    <location>
        <begin position="557"/>
        <end position="604"/>
    </location>
</feature>
<dbReference type="Pfam" id="PF01436">
    <property type="entry name" value="NHL"/>
    <property type="match status" value="1"/>
</dbReference>
<evidence type="ECO:0000256" key="17">
    <source>
        <dbReference type="ARBA" id="ARBA00023209"/>
    </source>
</evidence>
<dbReference type="InterPro" id="IPR001841">
    <property type="entry name" value="Znf_RING"/>
</dbReference>
<dbReference type="SUPFAM" id="SSF57850">
    <property type="entry name" value="RING/U-box"/>
    <property type="match status" value="1"/>
</dbReference>
<dbReference type="InterPro" id="IPR013083">
    <property type="entry name" value="Znf_RING/FYVE/PHD"/>
</dbReference>
<reference evidence="25 26" key="1">
    <citation type="submission" date="2019-06" db="EMBL/GenBank/DDBJ databases">
        <title>A chromosome-scale genome assembly of the striped catfish, Pangasianodon hypophthalmus.</title>
        <authorList>
            <person name="Wen M."/>
            <person name="Zahm M."/>
            <person name="Roques C."/>
            <person name="Cabau C."/>
            <person name="Klopp C."/>
            <person name="Donnadieu C."/>
            <person name="Jouanno E."/>
            <person name="Avarre J.-C."/>
            <person name="Campet M."/>
            <person name="Ha T.T.T."/>
            <person name="Dugue R."/>
            <person name="Lampietro C."/>
            <person name="Louis A."/>
            <person name="Herpin A."/>
            <person name="Echchiki A."/>
            <person name="Berthelot C."/>
            <person name="Parey E."/>
            <person name="Roest-Crollius H."/>
            <person name="Braasch I."/>
            <person name="Postlethwait J."/>
            <person name="Bobe J."/>
            <person name="Montfort J."/>
            <person name="Bouchez O."/>
            <person name="Begum T."/>
            <person name="Schartl M."/>
            <person name="Guiguen Y."/>
        </authorList>
    </citation>
    <scope>NUCLEOTIDE SEQUENCE [LARGE SCALE GENOMIC DNA]</scope>
    <source>
        <strain evidence="25 26">Indonesia</strain>
        <tissue evidence="25">Blood</tissue>
    </source>
</reference>
<accession>A0A5N5KR47</accession>
<gene>
    <name evidence="25" type="ORF">PHYPO_G00124800</name>
</gene>
<feature type="repeat" description="NHL" evidence="21">
    <location>
        <begin position="693"/>
        <end position="736"/>
    </location>
</feature>
<dbReference type="PROSITE" id="PS50089">
    <property type="entry name" value="ZF_RING_2"/>
    <property type="match status" value="1"/>
</dbReference>
<keyword evidence="10" id="KW-0677">Repeat</keyword>
<feature type="transmembrane region" description="Helical" evidence="22">
    <location>
        <begin position="182"/>
        <end position="199"/>
    </location>
</feature>
<dbReference type="EC" id="2.7.8.29" evidence="22"/>
<dbReference type="GO" id="GO:0106245">
    <property type="term" value="F:L-serine-phosphatidylethanolamine phosphatidyltransferase activity"/>
    <property type="evidence" value="ECO:0007669"/>
    <property type="project" value="UniProtKB-UniRule"/>
</dbReference>
<dbReference type="InterPro" id="IPR004277">
    <property type="entry name" value="PSS"/>
</dbReference>
<dbReference type="SMART" id="SM00184">
    <property type="entry name" value="RING"/>
    <property type="match status" value="1"/>
</dbReference>
<evidence type="ECO:0000256" key="3">
    <source>
        <dbReference type="ARBA" id="ARBA00004916"/>
    </source>
</evidence>
<comment type="pathway">
    <text evidence="4">Lipid metabolism.</text>
</comment>
<evidence type="ECO:0000259" key="24">
    <source>
        <dbReference type="PROSITE" id="PS50089"/>
    </source>
</evidence>
<keyword evidence="7 22" id="KW-0808">Transferase</keyword>
<evidence type="ECO:0000256" key="11">
    <source>
        <dbReference type="ARBA" id="ARBA00022771"/>
    </source>
</evidence>
<evidence type="ECO:0000256" key="13">
    <source>
        <dbReference type="ARBA" id="ARBA00022833"/>
    </source>
</evidence>
<keyword evidence="13" id="KW-0862">Zinc</keyword>
<comment type="catalytic activity">
    <reaction evidence="1">
        <text>S-ubiquitinyl-[E2 ubiquitin-conjugating enzyme]-L-cysteine + [acceptor protein]-L-lysine = [E2 ubiquitin-conjugating enzyme]-L-cysteine + N(6)-ubiquitinyl-[acceptor protein]-L-lysine.</text>
        <dbReference type="EC" id="2.3.2.27"/>
    </reaction>
</comment>
<proteinExistence type="inferred from homology"/>
<evidence type="ECO:0000256" key="5">
    <source>
        <dbReference type="ARBA" id="ARBA00008671"/>
    </source>
</evidence>
<dbReference type="InterPro" id="IPR001258">
    <property type="entry name" value="NHL_repeat"/>
</dbReference>
<evidence type="ECO:0000256" key="18">
    <source>
        <dbReference type="ARBA" id="ARBA00023264"/>
    </source>
</evidence>
<keyword evidence="18 22" id="KW-1208">Phospholipid metabolism</keyword>
<comment type="similarity">
    <text evidence="5 22">Belongs to the phosphatidyl serine synthase family.</text>
</comment>
<evidence type="ECO:0000256" key="9">
    <source>
        <dbReference type="ARBA" id="ARBA00022723"/>
    </source>
</evidence>
<comment type="pathway">
    <text evidence="3 22">Phospholipid metabolism; phosphatidylserine biosynthesis.</text>
</comment>
<dbReference type="GO" id="GO:0006659">
    <property type="term" value="P:phosphatidylserine biosynthetic process"/>
    <property type="evidence" value="ECO:0007669"/>
    <property type="project" value="UniProtKB-UniRule"/>
</dbReference>
<keyword evidence="11 20" id="KW-0863">Zinc-finger</keyword>
<comment type="function">
    <text evidence="22">Catalyzes a base-exchange reaction in which the polar head group of phosphatidylethanolamine (PE) is replaced by L-serine.</text>
</comment>
<feature type="transmembrane region" description="Helical" evidence="22">
    <location>
        <begin position="311"/>
        <end position="331"/>
    </location>
</feature>
<evidence type="ECO:0000256" key="23">
    <source>
        <dbReference type="SAM" id="MobiDB-lite"/>
    </source>
</evidence>
<dbReference type="Pfam" id="PF03034">
    <property type="entry name" value="PSS"/>
    <property type="match status" value="1"/>
</dbReference>
<evidence type="ECO:0000256" key="22">
    <source>
        <dbReference type="RuleBase" id="RU368094"/>
    </source>
</evidence>
<evidence type="ECO:0000313" key="26">
    <source>
        <dbReference type="Proteomes" id="UP000327468"/>
    </source>
</evidence>
<dbReference type="AlphaFoldDB" id="A0A5N5KR47"/>
<evidence type="ECO:0000256" key="12">
    <source>
        <dbReference type="ARBA" id="ARBA00022824"/>
    </source>
</evidence>
<dbReference type="CDD" id="cd16516">
    <property type="entry name" value="RING-HC_malin"/>
    <property type="match status" value="1"/>
</dbReference>
<dbReference type="PANTHER" id="PTHR15362">
    <property type="entry name" value="PHOSPHATIDYLINOSITOL SYNTHASE"/>
    <property type="match status" value="1"/>
</dbReference>
<dbReference type="EMBL" id="VFJC01000023">
    <property type="protein sequence ID" value="KAB5532843.1"/>
    <property type="molecule type" value="Genomic_DNA"/>
</dbReference>
<name>A0A5N5KR47_PANHP</name>
<dbReference type="UniPathway" id="UPA00948"/>
<dbReference type="SUPFAM" id="SSF101898">
    <property type="entry name" value="NHL repeat"/>
    <property type="match status" value="1"/>
</dbReference>
<dbReference type="GO" id="GO:0005789">
    <property type="term" value="C:endoplasmic reticulum membrane"/>
    <property type="evidence" value="ECO:0007669"/>
    <property type="project" value="UniProtKB-SubCell"/>
</dbReference>
<evidence type="ECO:0000256" key="19">
    <source>
        <dbReference type="ARBA" id="ARBA00023686"/>
    </source>
</evidence>
<evidence type="ECO:0000313" key="25">
    <source>
        <dbReference type="EMBL" id="KAB5532843.1"/>
    </source>
</evidence>
<dbReference type="GO" id="GO:0008270">
    <property type="term" value="F:zinc ion binding"/>
    <property type="evidence" value="ECO:0007669"/>
    <property type="project" value="UniProtKB-KW"/>
</dbReference>
<evidence type="ECO:0000256" key="2">
    <source>
        <dbReference type="ARBA" id="ARBA00004477"/>
    </source>
</evidence>
<keyword evidence="16 22" id="KW-0472">Membrane</keyword>
<evidence type="ECO:0000256" key="7">
    <source>
        <dbReference type="ARBA" id="ARBA00022679"/>
    </source>
</evidence>
<evidence type="ECO:0000256" key="4">
    <source>
        <dbReference type="ARBA" id="ARBA00005189"/>
    </source>
</evidence>
<evidence type="ECO:0000256" key="16">
    <source>
        <dbReference type="ARBA" id="ARBA00023136"/>
    </source>
</evidence>
<dbReference type="Gene3D" id="3.30.40.10">
    <property type="entry name" value="Zinc/RING finger domain, C3HC4 (zinc finger)"/>
    <property type="match status" value="1"/>
</dbReference>
<dbReference type="GO" id="GO:0061630">
    <property type="term" value="F:ubiquitin protein ligase activity"/>
    <property type="evidence" value="ECO:0007669"/>
    <property type="project" value="UniProtKB-EC"/>
</dbReference>
<feature type="transmembrane region" description="Helical" evidence="22">
    <location>
        <begin position="382"/>
        <end position="407"/>
    </location>
</feature>
<comment type="catalytic activity">
    <reaction evidence="19">
        <text>a 1,2-diacyl-sn-glycero-3-phosphoethanolamine + L-serine = a 1,2-diacyl-sn-glycero-3-phospho-L-serine + ethanolamine</text>
        <dbReference type="Rhea" id="RHEA:27606"/>
        <dbReference type="ChEBI" id="CHEBI:33384"/>
        <dbReference type="ChEBI" id="CHEBI:57262"/>
        <dbReference type="ChEBI" id="CHEBI:57603"/>
        <dbReference type="ChEBI" id="CHEBI:64612"/>
        <dbReference type="EC" id="2.7.8.29"/>
    </reaction>
    <physiologicalReaction direction="left-to-right" evidence="19">
        <dbReference type="Rhea" id="RHEA:27607"/>
    </physiologicalReaction>
</comment>
<comment type="caution">
    <text evidence="25">The sequence shown here is derived from an EMBL/GenBank/DDBJ whole genome shotgun (WGS) entry which is preliminary data.</text>
</comment>
<sequence>MAASVYRSRTLSKDDGRYRTHFRMINEQQVEDITIEFFYKPHTITLLTCTVLSLMYFAFTRYDGNPDSNLRVGLIVIIFFFSVISVLAFPNGPFTRPHPAIWRIVFGLSVLYFLFLVFIIFLNWEQVKGLMYWLDPNLRYAKREADIMEYAVNCHVITWERILSHFDIFAFSHFWGWGMKALLIRSYGLCWTISITWELTELFFMHLLPNFAECWWDQVILDILLCNGGGIWLGMTVCRFLEMRTYHWASIKDIHTTTGKIKRAVLQFTPASWTYVHWFDPKSSFQRVTGVYLFMIIWQLTELNTFFLKHIFVFPACHALSWGRILFIGVITAPTVRQYYAYLTDTQCKRVGTQCWVFGAIAFLEALACVKFGQDLFSKTQILYVILWLLCVAFITFLCLYGMVWYAETYGPREKSLSECEDSVYTETGDNMCLKEGRTRRRLPPPGGEGKDPETTNPSTEWRNKEPLHTRSCRNRGTMKRRMRGEKVNLLHKQGSRRRRGYQDETAVSLVPGLVSVEPLGGATDVTRMSAAFTTPTRGARGAEEVLDEIYSDLLECKVCFETFSSEPRARRPRNLPCGHVICLGCVCALSHAVSRRLECPFCRKQCDQGGTYECQVLIDLQEMIGSYFPQKKPRDWEGDPGSGVMRLHDVFGGWGPLINPTGVAVFGASRGVLVAHGGHERVTVFGCRGQFLRSFGRYGHNSYEICHPLDIAVSPGGHIVVTDAGDRSVKVFSPTGSPVATISDLFQLPWGVDVDLSGNILVTDAEAGTLWQIIVDFGRGVVSVKKPMVKDLKTPRAVACCRASGRVVVVEHLQIREHPKEDATLTRLKMFSSDLVLLRQLDAFSLHPLRLSISSITFSRNGGLIVADVQQGLVWSLGDVHKAPEFIPLVTEGLVRPAGLVATDEDTLIILDAGDHTVKTYTTDTEDLYSDKK</sequence>
<dbReference type="Proteomes" id="UP000327468">
    <property type="component" value="Chromosome 22"/>
</dbReference>
<keyword evidence="6 22" id="KW-0444">Lipid biosynthesis</keyword>
<dbReference type="PROSITE" id="PS51125">
    <property type="entry name" value="NHL"/>
    <property type="match status" value="1"/>
</dbReference>
<keyword evidence="12 22" id="KW-0256">Endoplasmic reticulum</keyword>
<organism evidence="25 26">
    <name type="scientific">Pangasianodon hypophthalmus</name>
    <name type="common">Striped catfish</name>
    <name type="synonym">Helicophagus hypophthalmus</name>
    <dbReference type="NCBI Taxonomy" id="310915"/>
    <lineage>
        <taxon>Eukaryota</taxon>
        <taxon>Metazoa</taxon>
        <taxon>Chordata</taxon>
        <taxon>Craniata</taxon>
        <taxon>Vertebrata</taxon>
        <taxon>Euteleostomi</taxon>
        <taxon>Actinopterygii</taxon>
        <taxon>Neopterygii</taxon>
        <taxon>Teleostei</taxon>
        <taxon>Ostariophysi</taxon>
        <taxon>Siluriformes</taxon>
        <taxon>Pangasiidae</taxon>
        <taxon>Pangasianodon</taxon>
    </lineage>
</organism>
<comment type="subcellular location">
    <subcellularLocation>
        <location evidence="2 22">Endoplasmic reticulum membrane</location>
        <topology evidence="2 22">Multi-pass membrane protein</topology>
    </subcellularLocation>
</comment>
<feature type="transmembrane region" description="Helical" evidence="22">
    <location>
        <begin position="219"/>
        <end position="241"/>
    </location>
</feature>
<protein>
    <recommendedName>
        <fullName evidence="22">Phosphatidylserine synthase</fullName>
        <ecNumber evidence="22">2.7.8.29</ecNumber>
    </recommendedName>
    <alternativeName>
        <fullName evidence="22">Serine-exchange enzyme</fullName>
    </alternativeName>
</protein>
<feature type="transmembrane region" description="Helical" evidence="22">
    <location>
        <begin position="101"/>
        <end position="124"/>
    </location>
</feature>
<dbReference type="Gene3D" id="2.120.10.30">
    <property type="entry name" value="TolB, C-terminal domain"/>
    <property type="match status" value="2"/>
</dbReference>
<evidence type="ECO:0000256" key="21">
    <source>
        <dbReference type="PROSITE-ProRule" id="PRU00504"/>
    </source>
</evidence>
<feature type="region of interest" description="Disordered" evidence="23">
    <location>
        <begin position="435"/>
        <end position="469"/>
    </location>
</feature>
<feature type="transmembrane region" description="Helical" evidence="22">
    <location>
        <begin position="71"/>
        <end position="89"/>
    </location>
</feature>
<dbReference type="InterPro" id="IPR027370">
    <property type="entry name" value="Znf-RING_euk"/>
</dbReference>
<dbReference type="InterPro" id="IPR017907">
    <property type="entry name" value="Znf_RING_CS"/>
</dbReference>
<keyword evidence="17 22" id="KW-0594">Phospholipid biosynthesis</keyword>
<evidence type="ECO:0000256" key="14">
    <source>
        <dbReference type="ARBA" id="ARBA00022989"/>
    </source>
</evidence>
<keyword evidence="14 22" id="KW-1133">Transmembrane helix</keyword>
<dbReference type="PROSITE" id="PS00518">
    <property type="entry name" value="ZF_RING_1"/>
    <property type="match status" value="1"/>
</dbReference>
<keyword evidence="8 22" id="KW-0812">Transmembrane</keyword>
<feature type="transmembrane region" description="Helical" evidence="22">
    <location>
        <begin position="351"/>
        <end position="370"/>
    </location>
</feature>